<feature type="region of interest" description="Disordered" evidence="2">
    <location>
        <begin position="599"/>
        <end position="632"/>
    </location>
</feature>
<dbReference type="PANTHER" id="PTHR43941">
    <property type="entry name" value="STRUCTURAL MAINTENANCE OF CHROMOSOMES PROTEIN 2"/>
    <property type="match status" value="1"/>
</dbReference>
<keyword evidence="1" id="KW-0175">Coiled coil</keyword>
<feature type="coiled-coil region" evidence="1">
    <location>
        <begin position="167"/>
        <end position="243"/>
    </location>
</feature>
<evidence type="ECO:0000313" key="3">
    <source>
        <dbReference type="EMBL" id="KAK8046309.1"/>
    </source>
</evidence>
<comment type="caution">
    <text evidence="3">The sequence shown here is derived from an EMBL/GenBank/DDBJ whole genome shotgun (WGS) entry which is preliminary data.</text>
</comment>
<gene>
    <name evidence="3" type="ORF">PG996_014373</name>
</gene>
<feature type="compositionally biased region" description="Polar residues" evidence="2">
    <location>
        <begin position="499"/>
        <end position="509"/>
    </location>
</feature>
<evidence type="ECO:0000313" key="4">
    <source>
        <dbReference type="Proteomes" id="UP001446871"/>
    </source>
</evidence>
<dbReference type="Gene3D" id="1.10.287.1490">
    <property type="match status" value="1"/>
</dbReference>
<sequence length="632" mass="69137">MLDQAITQLTSMEQDWDPTQLVEDFIHQIHLLASNSSFQYLKEILDENNSLRDRNSILSITNDENVKSLARIQQLLADESQRCGDRGTTIAELEKRVGEFDDSIKALKEESESAQAKLVEKGDEVSTLQDKLAGADIEREAHQMQLAEKEAVLTTTREELTGKDADLEAAKTQLADDETRINNLIDEAQKKGAEIETITAQLNEAVDGNSALKKDLEDKASELETLQADLGKAQSEIVAAKAAQEQTLKELEGVREEATLFRSKFENLDKLSFKMKTPPPVTTQDSVANFTCHITCSQQHLNSMFSAAYTWALELFAGDLDPAAFSAALSGEKWAPLRTHPRVSRMIPLPLSNSGSAKQMRTAALVGILGWACAQHLFQPTYLLQCNELCGVLASLADDDHARETYLRSVLLPVSPSRQKENGKKRIQQAVFDVLACVAPLLPKQRQEEVKSSLEAVCKHICGQWMRLQLLEEKIEPSFDAYDGDDWKLIELPVFSGTSAATSTPQPQDSADGGGGSSGESTGTCAVAEEGITDIEDIAAVLWPSFLSSREGESELLTEGIVVAKSQTRAAYHEEKAGLLLGFHRAARQIARKDRTKSFATAGEEMNGAKDFLRPGSGGGHESGEDEDGDEG</sequence>
<protein>
    <submittedName>
        <fullName evidence="3">Uncharacterized protein</fullName>
    </submittedName>
</protein>
<accession>A0ABR1TKT6</accession>
<feature type="region of interest" description="Disordered" evidence="2">
    <location>
        <begin position="499"/>
        <end position="524"/>
    </location>
</feature>
<organism evidence="3 4">
    <name type="scientific">Apiospora saccharicola</name>
    <dbReference type="NCBI Taxonomy" id="335842"/>
    <lineage>
        <taxon>Eukaryota</taxon>
        <taxon>Fungi</taxon>
        <taxon>Dikarya</taxon>
        <taxon>Ascomycota</taxon>
        <taxon>Pezizomycotina</taxon>
        <taxon>Sordariomycetes</taxon>
        <taxon>Xylariomycetidae</taxon>
        <taxon>Amphisphaeriales</taxon>
        <taxon>Apiosporaceae</taxon>
        <taxon>Apiospora</taxon>
    </lineage>
</organism>
<reference evidence="3 4" key="1">
    <citation type="submission" date="2023-01" db="EMBL/GenBank/DDBJ databases">
        <title>Analysis of 21 Apiospora genomes using comparative genomics revels a genus with tremendous synthesis potential of carbohydrate active enzymes and secondary metabolites.</title>
        <authorList>
            <person name="Sorensen T."/>
        </authorList>
    </citation>
    <scope>NUCLEOTIDE SEQUENCE [LARGE SCALE GENOMIC DNA]</scope>
    <source>
        <strain evidence="3 4">CBS 83171</strain>
    </source>
</reference>
<keyword evidence="4" id="KW-1185">Reference proteome</keyword>
<evidence type="ECO:0000256" key="2">
    <source>
        <dbReference type="SAM" id="MobiDB-lite"/>
    </source>
</evidence>
<feature type="coiled-coil region" evidence="1">
    <location>
        <begin position="90"/>
        <end position="124"/>
    </location>
</feature>
<dbReference type="EMBL" id="JAQQWM010000009">
    <property type="protein sequence ID" value="KAK8046309.1"/>
    <property type="molecule type" value="Genomic_DNA"/>
</dbReference>
<dbReference type="Proteomes" id="UP001446871">
    <property type="component" value="Unassembled WGS sequence"/>
</dbReference>
<name>A0ABR1TKT6_9PEZI</name>
<proteinExistence type="predicted"/>
<evidence type="ECO:0000256" key="1">
    <source>
        <dbReference type="SAM" id="Coils"/>
    </source>
</evidence>